<proteinExistence type="inferred from homology"/>
<keyword evidence="8" id="KW-1185">Reference proteome</keyword>
<evidence type="ECO:0000256" key="5">
    <source>
        <dbReference type="ARBA" id="ARBA00022741"/>
    </source>
</evidence>
<dbReference type="AlphaFoldDB" id="A0A830BNZ7"/>
<evidence type="ECO:0000313" key="7">
    <source>
        <dbReference type="EMBL" id="GFP87812.1"/>
    </source>
</evidence>
<dbReference type="GO" id="GO:0009536">
    <property type="term" value="C:plastid"/>
    <property type="evidence" value="ECO:0007669"/>
    <property type="project" value="UniProtKB-SubCell"/>
</dbReference>
<keyword evidence="5" id="KW-0547">Nucleotide-binding</keyword>
<evidence type="ECO:0000256" key="1">
    <source>
        <dbReference type="ARBA" id="ARBA00002329"/>
    </source>
</evidence>
<name>A0A830BNZ7_9LAMI</name>
<keyword evidence="4" id="KW-0934">Plastid</keyword>
<comment type="similarity">
    <text evidence="3">Belongs to the Ycf2 family.</text>
</comment>
<evidence type="ECO:0000256" key="4">
    <source>
        <dbReference type="ARBA" id="ARBA00022640"/>
    </source>
</evidence>
<comment type="caution">
    <text evidence="7">The sequence shown here is derived from an EMBL/GenBank/DDBJ whole genome shotgun (WGS) entry which is preliminary data.</text>
</comment>
<evidence type="ECO:0000256" key="3">
    <source>
        <dbReference type="ARBA" id="ARBA00009361"/>
    </source>
</evidence>
<reference evidence="7" key="1">
    <citation type="submission" date="2020-07" db="EMBL/GenBank/DDBJ databases">
        <title>Ethylene signaling mediates host invasion by parasitic plants.</title>
        <authorList>
            <person name="Yoshida S."/>
        </authorList>
    </citation>
    <scope>NUCLEOTIDE SEQUENCE</scope>
    <source>
        <strain evidence="7">Okayama</strain>
    </source>
</reference>
<keyword evidence="6" id="KW-0067">ATP-binding</keyword>
<evidence type="ECO:0000256" key="6">
    <source>
        <dbReference type="ARBA" id="ARBA00022840"/>
    </source>
</evidence>
<dbReference type="PANTHER" id="PTHR33078">
    <property type="entry name" value="PROTEIN YCF2-RELATED"/>
    <property type="match status" value="1"/>
</dbReference>
<dbReference type="PANTHER" id="PTHR33078:SF100">
    <property type="entry name" value="PROTEIN YCF2"/>
    <property type="match status" value="1"/>
</dbReference>
<evidence type="ECO:0000313" key="8">
    <source>
        <dbReference type="Proteomes" id="UP000653305"/>
    </source>
</evidence>
<evidence type="ECO:0000256" key="2">
    <source>
        <dbReference type="ARBA" id="ARBA00004474"/>
    </source>
</evidence>
<dbReference type="GO" id="GO:0005524">
    <property type="term" value="F:ATP binding"/>
    <property type="evidence" value="ECO:0007669"/>
    <property type="project" value="UniProtKB-KW"/>
</dbReference>
<protein>
    <submittedName>
        <fullName evidence="7">Protein ycf2</fullName>
    </submittedName>
</protein>
<organism evidence="7 8">
    <name type="scientific">Phtheirospermum japonicum</name>
    <dbReference type="NCBI Taxonomy" id="374723"/>
    <lineage>
        <taxon>Eukaryota</taxon>
        <taxon>Viridiplantae</taxon>
        <taxon>Streptophyta</taxon>
        <taxon>Embryophyta</taxon>
        <taxon>Tracheophyta</taxon>
        <taxon>Spermatophyta</taxon>
        <taxon>Magnoliopsida</taxon>
        <taxon>eudicotyledons</taxon>
        <taxon>Gunneridae</taxon>
        <taxon>Pentapetalae</taxon>
        <taxon>asterids</taxon>
        <taxon>lamiids</taxon>
        <taxon>Lamiales</taxon>
        <taxon>Orobanchaceae</taxon>
        <taxon>Orobanchaceae incertae sedis</taxon>
        <taxon>Phtheirospermum</taxon>
    </lineage>
</organism>
<comment type="subcellular location">
    <subcellularLocation>
        <location evidence="2">Plastid</location>
    </subcellularLocation>
</comment>
<gene>
    <name evidence="7" type="ORF">PHJA_000924900</name>
</gene>
<sequence>MKSSLELFSALTTEKRIDQILLSLTHSDHLSRNDFGYQMIEQSGAIYIRYLVDKNI</sequence>
<comment type="function">
    <text evidence="1">Probable ATPase of unknown function. Its presence in a non-photosynthetic plant (Epifagus virginiana) and experiments in tobacco indicate that it has an essential function which is probably not related to photosynthesis.</text>
</comment>
<accession>A0A830BNZ7</accession>
<dbReference type="Proteomes" id="UP000653305">
    <property type="component" value="Unassembled WGS sequence"/>
</dbReference>
<dbReference type="OrthoDB" id="903719at2759"/>
<dbReference type="EMBL" id="BMAC01000156">
    <property type="protein sequence ID" value="GFP87812.1"/>
    <property type="molecule type" value="Genomic_DNA"/>
</dbReference>